<dbReference type="CDD" id="cd09274">
    <property type="entry name" value="RNase_HI_RT_Ty3"/>
    <property type="match status" value="1"/>
</dbReference>
<dbReference type="Gene3D" id="3.30.420.10">
    <property type="entry name" value="Ribonuclease H-like superfamily/Ribonuclease H"/>
    <property type="match status" value="1"/>
</dbReference>
<evidence type="ECO:0000259" key="16">
    <source>
        <dbReference type="PROSITE" id="PS50878"/>
    </source>
</evidence>
<dbReference type="GO" id="GO:0006338">
    <property type="term" value="P:chromatin remodeling"/>
    <property type="evidence" value="ECO:0007669"/>
    <property type="project" value="UniProtKB-ARBA"/>
</dbReference>
<dbReference type="PANTHER" id="PTHR37984">
    <property type="entry name" value="PROTEIN CBG26694"/>
    <property type="match status" value="1"/>
</dbReference>
<evidence type="ECO:0000256" key="5">
    <source>
        <dbReference type="ARBA" id="ARBA00022801"/>
    </source>
</evidence>
<dbReference type="Pfam" id="PF00665">
    <property type="entry name" value="rve"/>
    <property type="match status" value="1"/>
</dbReference>
<dbReference type="InterPro" id="IPR043128">
    <property type="entry name" value="Rev_trsase/Diguanyl_cyclase"/>
</dbReference>
<dbReference type="GO" id="GO:0003964">
    <property type="term" value="F:RNA-directed DNA polymerase activity"/>
    <property type="evidence" value="ECO:0007669"/>
    <property type="project" value="UniProtKB-KW"/>
</dbReference>
<keyword evidence="2" id="KW-0645">Protease</keyword>
<dbReference type="InterPro" id="IPR036397">
    <property type="entry name" value="RNaseH_sf"/>
</dbReference>
<dbReference type="Pfam" id="PF24626">
    <property type="entry name" value="SH3_Tf2-1"/>
    <property type="match status" value="1"/>
</dbReference>
<dbReference type="InterPro" id="IPR016197">
    <property type="entry name" value="Chromo-like_dom_sf"/>
</dbReference>
<evidence type="ECO:0000256" key="7">
    <source>
        <dbReference type="ARBA" id="ARBA00022884"/>
    </source>
</evidence>
<evidence type="ECO:0000256" key="10">
    <source>
        <dbReference type="ARBA" id="ARBA00022932"/>
    </source>
</evidence>
<dbReference type="AlphaFoldDB" id="A0A1E3B0D3"/>
<dbReference type="Gene3D" id="2.40.50.40">
    <property type="match status" value="1"/>
</dbReference>
<reference evidence="18 19" key="1">
    <citation type="journal article" date="2016" name="BMC Genomics">
        <title>Comparative genomic and transcriptomic analyses of the Fuzhuan brick tea-fermentation fungus Aspergillus cristatus.</title>
        <authorList>
            <person name="Ge Y."/>
            <person name="Wang Y."/>
            <person name="Liu Y."/>
            <person name="Tan Y."/>
            <person name="Ren X."/>
            <person name="Zhang X."/>
            <person name="Hyde K.D."/>
            <person name="Liu Y."/>
            <person name="Liu Z."/>
        </authorList>
    </citation>
    <scope>NUCLEOTIDE SEQUENCE [LARGE SCALE GENOMIC DNA]</scope>
    <source>
        <strain evidence="18 19">GZAAS20.1005</strain>
    </source>
</reference>
<feature type="domain" description="Chromo" evidence="15">
    <location>
        <begin position="673"/>
        <end position="735"/>
    </location>
</feature>
<keyword evidence="5" id="KW-0378">Hydrolase</keyword>
<evidence type="ECO:0000256" key="12">
    <source>
        <dbReference type="ARBA" id="ARBA00023172"/>
    </source>
</evidence>
<dbReference type="EMBL" id="JXNT01000027">
    <property type="protein sequence ID" value="ODM14393.1"/>
    <property type="molecule type" value="Genomic_DNA"/>
</dbReference>
<dbReference type="GO" id="GO:0006508">
    <property type="term" value="P:proteolysis"/>
    <property type="evidence" value="ECO:0007669"/>
    <property type="project" value="UniProtKB-KW"/>
</dbReference>
<dbReference type="Gene3D" id="3.30.70.270">
    <property type="match status" value="2"/>
</dbReference>
<proteinExistence type="predicted"/>
<dbReference type="GO" id="GO:0003887">
    <property type="term" value="F:DNA-directed DNA polymerase activity"/>
    <property type="evidence" value="ECO:0007669"/>
    <property type="project" value="UniProtKB-KW"/>
</dbReference>
<dbReference type="GO" id="GO:0004190">
    <property type="term" value="F:aspartic-type endopeptidase activity"/>
    <property type="evidence" value="ECO:0007669"/>
    <property type="project" value="UniProtKB-KW"/>
</dbReference>
<evidence type="ECO:0000256" key="3">
    <source>
        <dbReference type="ARBA" id="ARBA00022723"/>
    </source>
</evidence>
<keyword evidence="9" id="KW-0695">RNA-directed DNA polymerase</keyword>
<keyword evidence="10" id="KW-0808">Transferase</keyword>
<dbReference type="GO" id="GO:0006310">
    <property type="term" value="P:DNA recombination"/>
    <property type="evidence" value="ECO:0007669"/>
    <property type="project" value="UniProtKB-KW"/>
</dbReference>
<keyword evidence="10" id="KW-0548">Nucleotidyltransferase</keyword>
<dbReference type="FunFam" id="3.30.70.270:FF:000063">
    <property type="entry name" value="Zinc knuckle domaincontaining protein"/>
    <property type="match status" value="1"/>
</dbReference>
<dbReference type="SUPFAM" id="SSF56672">
    <property type="entry name" value="DNA/RNA polymerases"/>
    <property type="match status" value="1"/>
</dbReference>
<dbReference type="Pfam" id="PF17921">
    <property type="entry name" value="Integrase_H2C2"/>
    <property type="match status" value="1"/>
</dbReference>
<comment type="subunit">
    <text evidence="1">Component of the NuA4 histone acetyltransferase complex.</text>
</comment>
<dbReference type="PROSITE" id="PS50013">
    <property type="entry name" value="CHROMO_2"/>
    <property type="match status" value="1"/>
</dbReference>
<dbReference type="PROSITE" id="PS50878">
    <property type="entry name" value="RT_POL"/>
    <property type="match status" value="1"/>
</dbReference>
<dbReference type="Gene3D" id="1.10.340.70">
    <property type="match status" value="1"/>
</dbReference>
<dbReference type="SUPFAM" id="SSF53098">
    <property type="entry name" value="Ribonuclease H-like"/>
    <property type="match status" value="1"/>
</dbReference>
<keyword evidence="10" id="KW-0239">DNA-directed DNA polymerase</keyword>
<evidence type="ECO:0000313" key="18">
    <source>
        <dbReference type="EMBL" id="ODM14393.1"/>
    </source>
</evidence>
<dbReference type="GO" id="GO:0003723">
    <property type="term" value="F:RNA binding"/>
    <property type="evidence" value="ECO:0007669"/>
    <property type="project" value="UniProtKB-KW"/>
</dbReference>
<dbReference type="VEuPathDB" id="FungiDB:SI65_10228"/>
<gene>
    <name evidence="18" type="ORF">SI65_10228</name>
</gene>
<evidence type="ECO:0000259" key="15">
    <source>
        <dbReference type="PROSITE" id="PS50013"/>
    </source>
</evidence>
<dbReference type="InterPro" id="IPR000953">
    <property type="entry name" value="Chromo/chromo_shadow_dom"/>
</dbReference>
<evidence type="ECO:0008006" key="20">
    <source>
        <dbReference type="Google" id="ProtNLM"/>
    </source>
</evidence>
<keyword evidence="8" id="KW-0229">DNA integration</keyword>
<name>A0A1E3B0D3_ASPCR</name>
<dbReference type="InterPro" id="IPR001584">
    <property type="entry name" value="Integrase_cat-core"/>
</dbReference>
<dbReference type="InterPro" id="IPR056924">
    <property type="entry name" value="SH3_Tf2-1"/>
</dbReference>
<dbReference type="CDD" id="cd01647">
    <property type="entry name" value="RT_LTR"/>
    <property type="match status" value="1"/>
</dbReference>
<keyword evidence="6" id="KW-0460">Magnesium</keyword>
<evidence type="ECO:0000256" key="9">
    <source>
        <dbReference type="ARBA" id="ARBA00022918"/>
    </source>
</evidence>
<keyword evidence="11" id="KW-0238">DNA-binding</keyword>
<dbReference type="OrthoDB" id="4499277at2759"/>
<dbReference type="GO" id="GO:0005634">
    <property type="term" value="C:nucleus"/>
    <property type="evidence" value="ECO:0007669"/>
    <property type="project" value="UniProtKB-ARBA"/>
</dbReference>
<keyword evidence="19" id="KW-1185">Reference proteome</keyword>
<dbReference type="InterPro" id="IPR050951">
    <property type="entry name" value="Retrovirus_Pol_polyprotein"/>
</dbReference>
<evidence type="ECO:0000256" key="1">
    <source>
        <dbReference type="ARBA" id="ARBA00011353"/>
    </source>
</evidence>
<feature type="region of interest" description="Disordered" evidence="14">
    <location>
        <begin position="273"/>
        <end position="295"/>
    </location>
</feature>
<evidence type="ECO:0000256" key="6">
    <source>
        <dbReference type="ARBA" id="ARBA00022842"/>
    </source>
</evidence>
<evidence type="ECO:0000256" key="4">
    <source>
        <dbReference type="ARBA" id="ARBA00022750"/>
    </source>
</evidence>
<dbReference type="PANTHER" id="PTHR37984:SF5">
    <property type="entry name" value="PROTEIN NYNRIN-LIKE"/>
    <property type="match status" value="1"/>
</dbReference>
<keyword evidence="13" id="KW-0511">Multifunctional enzyme</keyword>
<evidence type="ECO:0000256" key="8">
    <source>
        <dbReference type="ARBA" id="ARBA00022908"/>
    </source>
</evidence>
<comment type="caution">
    <text evidence="18">The sequence shown here is derived from an EMBL/GenBank/DDBJ whole genome shotgun (WGS) entry which is preliminary data.</text>
</comment>
<keyword evidence="4" id="KW-0064">Aspartyl protease</keyword>
<dbReference type="SMART" id="SM00298">
    <property type="entry name" value="CHROMO"/>
    <property type="match status" value="1"/>
</dbReference>
<keyword evidence="3" id="KW-0479">Metal-binding</keyword>
<dbReference type="GO" id="GO:0046872">
    <property type="term" value="F:metal ion binding"/>
    <property type="evidence" value="ECO:0007669"/>
    <property type="project" value="UniProtKB-KW"/>
</dbReference>
<evidence type="ECO:0000256" key="2">
    <source>
        <dbReference type="ARBA" id="ARBA00022670"/>
    </source>
</evidence>
<dbReference type="InterPro" id="IPR012337">
    <property type="entry name" value="RNaseH-like_sf"/>
</dbReference>
<evidence type="ECO:0000256" key="13">
    <source>
        <dbReference type="ARBA" id="ARBA00023268"/>
    </source>
</evidence>
<evidence type="ECO:0000256" key="11">
    <source>
        <dbReference type="ARBA" id="ARBA00023125"/>
    </source>
</evidence>
<dbReference type="InterPro" id="IPR000477">
    <property type="entry name" value="RT_dom"/>
</dbReference>
<dbReference type="InterPro" id="IPR041588">
    <property type="entry name" value="Integrase_H2C2"/>
</dbReference>
<feature type="domain" description="Reverse transcriptase" evidence="16">
    <location>
        <begin position="1"/>
        <end position="67"/>
    </location>
</feature>
<dbReference type="SUPFAM" id="SSF54160">
    <property type="entry name" value="Chromo domain-like"/>
    <property type="match status" value="1"/>
</dbReference>
<dbReference type="Pfam" id="PF00078">
    <property type="entry name" value="RVT_1"/>
    <property type="match status" value="1"/>
</dbReference>
<organism evidence="18 19">
    <name type="scientific">Aspergillus cristatus</name>
    <name type="common">Chinese Fuzhuan brick tea-fermentation fungus</name>
    <name type="synonym">Eurotium cristatum</name>
    <dbReference type="NCBI Taxonomy" id="573508"/>
    <lineage>
        <taxon>Eukaryota</taxon>
        <taxon>Fungi</taxon>
        <taxon>Dikarya</taxon>
        <taxon>Ascomycota</taxon>
        <taxon>Pezizomycotina</taxon>
        <taxon>Eurotiomycetes</taxon>
        <taxon>Eurotiomycetidae</taxon>
        <taxon>Eurotiales</taxon>
        <taxon>Aspergillaceae</taxon>
        <taxon>Aspergillus</taxon>
        <taxon>Aspergillus subgen. Aspergillus</taxon>
    </lineage>
</organism>
<dbReference type="FunFam" id="3.30.420.10:FF:000032">
    <property type="entry name" value="Retrovirus-related Pol polyprotein from transposon 297-like Protein"/>
    <property type="match status" value="1"/>
</dbReference>
<evidence type="ECO:0000313" key="19">
    <source>
        <dbReference type="Proteomes" id="UP000094569"/>
    </source>
</evidence>
<dbReference type="GO" id="GO:0015074">
    <property type="term" value="P:DNA integration"/>
    <property type="evidence" value="ECO:0007669"/>
    <property type="project" value="UniProtKB-KW"/>
</dbReference>
<protein>
    <recommendedName>
        <fullName evidence="20">Integrase catalytic domain-containing protein</fullName>
    </recommendedName>
</protein>
<accession>A0A1E3B0D3</accession>
<dbReference type="GO" id="GO:0003677">
    <property type="term" value="F:DNA binding"/>
    <property type="evidence" value="ECO:0007669"/>
    <property type="project" value="UniProtKB-KW"/>
</dbReference>
<keyword evidence="12" id="KW-0233">DNA recombination</keyword>
<evidence type="ECO:0000256" key="14">
    <source>
        <dbReference type="SAM" id="MobiDB-lite"/>
    </source>
</evidence>
<dbReference type="InterPro" id="IPR043502">
    <property type="entry name" value="DNA/RNA_pol_sf"/>
</dbReference>
<dbReference type="PROSITE" id="PS50994">
    <property type="entry name" value="INTEGRASE"/>
    <property type="match status" value="1"/>
</dbReference>
<dbReference type="Pfam" id="PF17919">
    <property type="entry name" value="RT_RNaseH_2"/>
    <property type="match status" value="1"/>
</dbReference>
<evidence type="ECO:0000259" key="17">
    <source>
        <dbReference type="PROSITE" id="PS50994"/>
    </source>
</evidence>
<feature type="domain" description="Integrase catalytic" evidence="17">
    <location>
        <begin position="367"/>
        <end position="544"/>
    </location>
</feature>
<dbReference type="InterPro" id="IPR041577">
    <property type="entry name" value="RT_RNaseH_2"/>
</dbReference>
<dbReference type="STRING" id="573508.A0A1E3B0D3"/>
<dbReference type="Proteomes" id="UP000094569">
    <property type="component" value="Unassembled WGS sequence"/>
</dbReference>
<keyword evidence="7" id="KW-0694">RNA-binding</keyword>
<sequence>MNDTLWDYLDTFCTAYLDDILIYSKTHDEHIHHVCLVLEKLRDAGLFAKLSKCEFAVPETKFLGIIVGQDGLRMDPDKVKTIVNWETPTCVTDVQAFIGFANFYWRFIKDFSKIITPLVNLTKKSIQFKWDTTCELSFNALKKAFTTAPVLRPFDWNKEVILETDASDYVSAGVLSQYDDNGVLHPVAFFSKKHSATECNYEIYDKELLAIIRCFEEWRPELEGTPSPIKVITDHRNLEYFMTTKLLNHQQAHWSEFLSCFNFKIVYRPGKQGAKPDALTRSHNVPEPPQDTKNLLDNRGELKAELLRQCHDKPAAGHPSQSKTYELLSREYYWPGMYQYVEQWTQNCHTCRCITPSREAHQGILHPLPVPERSWQDISMDFITHLPSSHGYNAILVIVDQLTKMKHFIPCKGTCNAEEVARLYACNVWKLHGLPQTIVSDQGPQFIAQFWKHLTRRLQITNLLSTAYHPETDGQTERTNAVLEQYLRAYVSYLQDDWSEWLPLAEFAANSARSETTRVSPFFANYGFHPQMGFEPVLPTSRPARDAEEFAHRMELITEFVHTEIISAQARHEEQANQKRQPAHCYQVGQYVWLDSRNIRTLRPQKKLDWKNLGPFHIIEIVSLHAYKLDLPASMRMHPVFNVSLLRPAAGNPVPGQRQEPPPPVEVDGLEEWQVEDILDSCWERRGRGGPRLKYTVKWTGYDDPTEELAAYLEHAQEVIANYHRQYPHKPGPGLDGARP</sequence>